<dbReference type="SUPFAM" id="SSF52833">
    <property type="entry name" value="Thioredoxin-like"/>
    <property type="match status" value="1"/>
</dbReference>
<dbReference type="PANTHER" id="PTHR33875:SF2">
    <property type="entry name" value="ACR183CP"/>
    <property type="match status" value="1"/>
</dbReference>
<dbReference type="AlphaFoldDB" id="A0A8H7U8Y2"/>
<dbReference type="Gene3D" id="3.40.30.10">
    <property type="entry name" value="Glutaredoxin"/>
    <property type="match status" value="1"/>
</dbReference>
<evidence type="ECO:0000259" key="1">
    <source>
        <dbReference type="Pfam" id="PF13462"/>
    </source>
</evidence>
<name>A0A8H7U8Y2_MORIS</name>
<comment type="caution">
    <text evidence="2">The sequence shown here is derived from an EMBL/GenBank/DDBJ whole genome shotgun (WGS) entry which is preliminary data.</text>
</comment>
<dbReference type="OrthoDB" id="37297at2759"/>
<dbReference type="InterPro" id="IPR036249">
    <property type="entry name" value="Thioredoxin-like_sf"/>
</dbReference>
<dbReference type="PANTHER" id="PTHR33875">
    <property type="entry name" value="OS09G0542200 PROTEIN"/>
    <property type="match status" value="1"/>
</dbReference>
<dbReference type="InterPro" id="IPR012336">
    <property type="entry name" value="Thioredoxin-like_fold"/>
</dbReference>
<proteinExistence type="predicted"/>
<dbReference type="Pfam" id="PF13462">
    <property type="entry name" value="Thioredoxin_4"/>
    <property type="match status" value="1"/>
</dbReference>
<evidence type="ECO:0000313" key="2">
    <source>
        <dbReference type="EMBL" id="KAG2172732.1"/>
    </source>
</evidence>
<dbReference type="EMBL" id="JAEPQZ010000016">
    <property type="protein sequence ID" value="KAG2172732.1"/>
    <property type="molecule type" value="Genomic_DNA"/>
</dbReference>
<sequence>MALAPQFIGHRLGSVAAKHTLEIYLDYTCPFSAKIHKKIRKDVVPYLEKEHPEQVQVIFRQQIQPWHPTSTLLHEAAIAVERIDHKKFWEYSDALFEHQTEYFDEAVYTKSRNEIYGKLADLAASINVPGDKVLSLLTIKSGEAKNGGNQVTNDLKLQIKIGRQNGIHVSPTVVFDGLKDDSVSSSWDLEEWKKYIKSKL</sequence>
<evidence type="ECO:0000313" key="3">
    <source>
        <dbReference type="Proteomes" id="UP000654370"/>
    </source>
</evidence>
<accession>A0A8H7U8Y2</accession>
<reference evidence="2" key="1">
    <citation type="submission" date="2020-12" db="EMBL/GenBank/DDBJ databases">
        <title>Metabolic potential, ecology and presence of endohyphal bacteria is reflected in genomic diversity of Mucoromycotina.</title>
        <authorList>
            <person name="Muszewska A."/>
            <person name="Okrasinska A."/>
            <person name="Steczkiewicz K."/>
            <person name="Drgas O."/>
            <person name="Orlowska M."/>
            <person name="Perlinska-Lenart U."/>
            <person name="Aleksandrzak-Piekarczyk T."/>
            <person name="Szatraj K."/>
            <person name="Zielenkiewicz U."/>
            <person name="Pilsyk S."/>
            <person name="Malc E."/>
            <person name="Mieczkowski P."/>
            <person name="Kruszewska J.S."/>
            <person name="Biernat P."/>
            <person name="Pawlowska J."/>
        </authorList>
    </citation>
    <scope>NUCLEOTIDE SEQUENCE</scope>
    <source>
        <strain evidence="2">WA0000067209</strain>
    </source>
</reference>
<keyword evidence="3" id="KW-1185">Reference proteome</keyword>
<feature type="domain" description="Thioredoxin-like fold" evidence="1">
    <location>
        <begin position="10"/>
        <end position="197"/>
    </location>
</feature>
<dbReference type="Proteomes" id="UP000654370">
    <property type="component" value="Unassembled WGS sequence"/>
</dbReference>
<gene>
    <name evidence="2" type="ORF">INT43_000079</name>
</gene>
<organism evidence="2 3">
    <name type="scientific">Mortierella isabellina</name>
    <name type="common">Filamentous fungus</name>
    <name type="synonym">Umbelopsis isabellina</name>
    <dbReference type="NCBI Taxonomy" id="91625"/>
    <lineage>
        <taxon>Eukaryota</taxon>
        <taxon>Fungi</taxon>
        <taxon>Fungi incertae sedis</taxon>
        <taxon>Mucoromycota</taxon>
        <taxon>Mucoromycotina</taxon>
        <taxon>Umbelopsidomycetes</taxon>
        <taxon>Umbelopsidales</taxon>
        <taxon>Umbelopsidaceae</taxon>
        <taxon>Umbelopsis</taxon>
    </lineage>
</organism>
<protein>
    <recommendedName>
        <fullName evidence="1">Thioredoxin-like fold domain-containing protein</fullName>
    </recommendedName>
</protein>